<dbReference type="AlphaFoldDB" id="A0A1B0BSY5"/>
<evidence type="ECO:0000313" key="2">
    <source>
        <dbReference type="Proteomes" id="UP000092460"/>
    </source>
</evidence>
<organism evidence="1 2">
    <name type="scientific">Glossina palpalis gambiensis</name>
    <dbReference type="NCBI Taxonomy" id="67801"/>
    <lineage>
        <taxon>Eukaryota</taxon>
        <taxon>Metazoa</taxon>
        <taxon>Ecdysozoa</taxon>
        <taxon>Arthropoda</taxon>
        <taxon>Hexapoda</taxon>
        <taxon>Insecta</taxon>
        <taxon>Pterygota</taxon>
        <taxon>Neoptera</taxon>
        <taxon>Endopterygota</taxon>
        <taxon>Diptera</taxon>
        <taxon>Brachycera</taxon>
        <taxon>Muscomorpha</taxon>
        <taxon>Hippoboscoidea</taxon>
        <taxon>Glossinidae</taxon>
        <taxon>Glossina</taxon>
    </lineage>
</organism>
<dbReference type="VEuPathDB" id="VectorBase:GPPI039560"/>
<dbReference type="EMBL" id="JXJN01019922">
    <property type="status" value="NOT_ANNOTATED_CDS"/>
    <property type="molecule type" value="Genomic_DNA"/>
</dbReference>
<sequence length="91" mass="10807">MSKQHIIFQVPISKEIVALALHIECKMRFVNMVTAFDLFLLWSFTFVARQELYGVESMGKSRCHCHRPQHNHYHDFDHNQQPLLPHYEGDI</sequence>
<evidence type="ECO:0000313" key="1">
    <source>
        <dbReference type="EnsemblMetazoa" id="GPPI039560-PA"/>
    </source>
</evidence>
<protein>
    <submittedName>
        <fullName evidence="1">Uncharacterized protein</fullName>
    </submittedName>
</protein>
<name>A0A1B0BSY5_9MUSC</name>
<keyword evidence="2" id="KW-1185">Reference proteome</keyword>
<dbReference type="Proteomes" id="UP000092460">
    <property type="component" value="Unassembled WGS sequence"/>
</dbReference>
<dbReference type="EnsemblMetazoa" id="GPPI039560-RA">
    <property type="protein sequence ID" value="GPPI039560-PA"/>
    <property type="gene ID" value="GPPI039560"/>
</dbReference>
<accession>A0A1B0BSY5</accession>
<proteinExistence type="predicted"/>
<reference evidence="2" key="1">
    <citation type="submission" date="2015-01" db="EMBL/GenBank/DDBJ databases">
        <authorList>
            <person name="Aksoy S."/>
            <person name="Warren W."/>
            <person name="Wilson R.K."/>
        </authorList>
    </citation>
    <scope>NUCLEOTIDE SEQUENCE [LARGE SCALE GENOMIC DNA]</scope>
    <source>
        <strain evidence="2">IAEA</strain>
    </source>
</reference>
<reference evidence="1" key="2">
    <citation type="submission" date="2020-05" db="UniProtKB">
        <authorList>
            <consortium name="EnsemblMetazoa"/>
        </authorList>
    </citation>
    <scope>IDENTIFICATION</scope>
    <source>
        <strain evidence="1">IAEA</strain>
    </source>
</reference>